<evidence type="ECO:0000256" key="1">
    <source>
        <dbReference type="SAM" id="MobiDB-lite"/>
    </source>
</evidence>
<feature type="compositionally biased region" description="Polar residues" evidence="1">
    <location>
        <begin position="430"/>
        <end position="455"/>
    </location>
</feature>
<name>A0A1I7USD1_9PELO</name>
<feature type="compositionally biased region" description="Acidic residues" evidence="1">
    <location>
        <begin position="627"/>
        <end position="642"/>
    </location>
</feature>
<dbReference type="Proteomes" id="UP000095282">
    <property type="component" value="Unplaced"/>
</dbReference>
<feature type="compositionally biased region" description="Low complexity" evidence="1">
    <location>
        <begin position="571"/>
        <end position="584"/>
    </location>
</feature>
<accession>A0A1I7USD1</accession>
<dbReference type="STRING" id="1561998.A0A1I7USD1"/>
<evidence type="ECO:0000313" key="2">
    <source>
        <dbReference type="Proteomes" id="UP000095282"/>
    </source>
</evidence>
<feature type="region of interest" description="Disordered" evidence="1">
    <location>
        <begin position="305"/>
        <end position="328"/>
    </location>
</feature>
<organism evidence="2 3">
    <name type="scientific">Caenorhabditis tropicalis</name>
    <dbReference type="NCBI Taxonomy" id="1561998"/>
    <lineage>
        <taxon>Eukaryota</taxon>
        <taxon>Metazoa</taxon>
        <taxon>Ecdysozoa</taxon>
        <taxon>Nematoda</taxon>
        <taxon>Chromadorea</taxon>
        <taxon>Rhabditida</taxon>
        <taxon>Rhabditina</taxon>
        <taxon>Rhabditomorpha</taxon>
        <taxon>Rhabditoidea</taxon>
        <taxon>Rhabditidae</taxon>
        <taxon>Peloderinae</taxon>
        <taxon>Caenorhabditis</taxon>
    </lineage>
</organism>
<sequence>MSEMQPPPDEPSFGHYWAWVAREKLENELYRLIRTTPGLVDRSHVVEDIEAASKELVSRRREHLQELVEGWEIIERTMTKEIATRIFNEFIAGCRTLEDFERLNFSKKFNEQGKLRNQFAQHLNGQPILSCASVPALDRTGVLPSTSIIYTPTMEFYSEATTDKYYDMLFGDCQIFHDIMKKYNPNPNMPAPKAIPMPYHPNMDKQNRDFVKWHQVVQPYTNIQNQLFTQPPPPIQYAVSYPQIPYVGMPIQMQAVPLPMQIPPENFAGANYQKNQQNGFYGNGRGGHQRQPYKGRNEMYERNGYDSFENQSSSSVRTQSVEDKKESAEMKAIVNEAFPALSSDELSDTAEVDVAIENQPAASSQAAVLPTPRKFSDVVSQSVSTTSSNADASEVSAPVDGKRQSDSQSIPSAEETRSSDSPSATSISSANTLDPTTSSSESSAVKPSIVPTSTALVVDTTEHNVPVAPPASHRTVAEVVQQSLSATPSPSAKRSGVNSNQASPAVKPTYVKGTAQTISRERSSAEKSDVDDYHHRRHRSPKKPSVSYAQMLYPLSKKSPKPSNDKKVSFGAQSPSAQSQGPSSEAHPTEWHTVKNKKAAEPVVVSPPLQTPREARKAPQKPFEADGSSDEDEEGIASDDSEAEKKREKRRLKRQKQKEANRVIKQHEKERARKESLARSDRINQGLKSSAKPALFDPFDIQSRRKKRIQLQNQKYIRDPSPTPKPPPIVTPPTIPIIPLVPTGMGSNPIGASISAGQAAMAAYGVTAPFRNGSSPFTLIAANAEGLILDGVGNNTLTPVRLVRNIDVAEHVQMKTEMDENAAMLEQLLLFDALQTISPISFPAEDEQFIAKGMEDMKKMYSRVERAGQLITYRAGSSRVNSKTEEKLMSMILKLLSSRVTLEEAEMKSISEIGDRVAECSRDFNYTNYLTAIVDFSRDRAMELPEGMAIRKNYEQCISLTKLYMKRTKVLHERISLHFNLTSLTE</sequence>
<keyword evidence="2" id="KW-1185">Reference proteome</keyword>
<feature type="compositionally biased region" description="Polar residues" evidence="1">
    <location>
        <begin position="308"/>
        <end position="319"/>
    </location>
</feature>
<dbReference type="eggNOG" id="KOG4124">
    <property type="taxonomic scope" value="Eukaryota"/>
</dbReference>
<evidence type="ECO:0000313" key="3">
    <source>
        <dbReference type="WBParaSite" id="Csp11.Scaffold630.g18862.t1"/>
    </source>
</evidence>
<feature type="compositionally biased region" description="Polar residues" evidence="1">
    <location>
        <begin position="480"/>
        <end position="503"/>
    </location>
</feature>
<feature type="region of interest" description="Disordered" evidence="1">
    <location>
        <begin position="380"/>
        <end position="689"/>
    </location>
</feature>
<feature type="compositionally biased region" description="Basic residues" evidence="1">
    <location>
        <begin position="647"/>
        <end position="656"/>
    </location>
</feature>
<feature type="compositionally biased region" description="Basic and acidic residues" evidence="1">
    <location>
        <begin position="519"/>
        <end position="534"/>
    </location>
</feature>
<feature type="compositionally biased region" description="Low complexity" evidence="1">
    <location>
        <begin position="419"/>
        <end position="429"/>
    </location>
</feature>
<proteinExistence type="predicted"/>
<protein>
    <submittedName>
        <fullName evidence="3">Bromo domain-containing protein</fullName>
    </submittedName>
</protein>
<feature type="compositionally biased region" description="Basic and acidic residues" evidence="1">
    <location>
        <begin position="657"/>
        <end position="682"/>
    </location>
</feature>
<reference evidence="3" key="1">
    <citation type="submission" date="2016-11" db="UniProtKB">
        <authorList>
            <consortium name="WormBaseParasite"/>
        </authorList>
    </citation>
    <scope>IDENTIFICATION</scope>
</reference>
<dbReference type="WBParaSite" id="Csp11.Scaffold630.g18862.t1">
    <property type="protein sequence ID" value="Csp11.Scaffold630.g18862.t1"/>
    <property type="gene ID" value="Csp11.Scaffold630.g18862"/>
</dbReference>
<dbReference type="AlphaFoldDB" id="A0A1I7USD1"/>